<evidence type="ECO:0000256" key="13">
    <source>
        <dbReference type="RuleBase" id="RU003591"/>
    </source>
</evidence>
<name>A0A427XI61_9TREE</name>
<evidence type="ECO:0000256" key="8">
    <source>
        <dbReference type="ARBA" id="ARBA00022842"/>
    </source>
</evidence>
<dbReference type="PANTHER" id="PTHR18968:SF13">
    <property type="entry name" value="ACETOLACTATE SYNTHASE CATALYTIC SUBUNIT, MITOCHONDRIAL"/>
    <property type="match status" value="1"/>
</dbReference>
<dbReference type="GO" id="GO:0050660">
    <property type="term" value="F:flavin adenine dinucleotide binding"/>
    <property type="evidence" value="ECO:0007669"/>
    <property type="project" value="InterPro"/>
</dbReference>
<evidence type="ECO:0000256" key="7">
    <source>
        <dbReference type="ARBA" id="ARBA00022723"/>
    </source>
</evidence>
<evidence type="ECO:0000256" key="11">
    <source>
        <dbReference type="ARBA" id="ARBA00023128"/>
    </source>
</evidence>
<dbReference type="Pfam" id="PF00205">
    <property type="entry name" value="TPP_enzyme_M"/>
    <property type="match status" value="1"/>
</dbReference>
<keyword evidence="11" id="KW-0496">Mitochondrion</keyword>
<dbReference type="CDD" id="cd07035">
    <property type="entry name" value="TPP_PYR_POX_like"/>
    <property type="match status" value="1"/>
</dbReference>
<dbReference type="FunFam" id="3.40.50.1220:FF:000008">
    <property type="entry name" value="Acetolactate synthase"/>
    <property type="match status" value="1"/>
</dbReference>
<sequence length="739" mass="79798">MLGRPSRSLARALPARPSASSALLSTAVVQKRFRSTDRKSSEKAKLHTSSSTQQLPPAFVEYSPHRGKGMTVEGKQRVREHVRRIQSSASTNSPAAAVRPAPAAHFQQPPNQNTAASPYAAEANPNIRDGYDHSFVGLSGGQIFHEMMLRHDVKQVFGYPGGAILPVFDAIHNSPHFDFVLPRHEQGAGHMAEGYARVTGKPGVVLVTSGPGATNVITPMQDALSDGIPMVVFCGQVATSLVGSDAFQEADVVGISRSCTKWNVMVKDIAELPRRINEAFKIATSGRPGPVLVDLPKDVTAAILRTPIPAKAVTPGATPGLPQNPLHPTVGNKQPGDASLITKAADMINRAKRPIIYAGNGVMADPEGPELLKKLADIGGIPVTTTLQGLGAFDERDEKSLHMIGMHGAAYANYAIQEADVVIALGARFDDRVTGKVDTFAPAARQAALEGTGGIIHFEIQAKNVNKIIEAQLPVLGDVVASLAELVPQIKNVDRSAWLNRCKANKEKYPFTFSPSQEGQRLKPQEVMKELNAQAEVIGKEKFILSTGVGQHQASIRGDGTAAVMWACQYWRHAAPRSFVSSGGLGTMGFGVPSGIGAKVGAPEKYVINIDGDASFSMTAMELQTANQYSIGLKTLLLNNEFQGMVEQWQDLFYEERYSHTRMHNPDFQQLAEAMGTKAIKCTTMEELPAKMKEFLEYPNDRPVLLECMVSSEHVYPMVPAGKALHEQILHPLLRNKTA</sequence>
<comment type="pathway">
    <text evidence="2 13">Amino-acid biosynthesis; L-isoleucine biosynthesis; L-isoleucine from 2-oxobutanoate: step 1/4.</text>
</comment>
<dbReference type="SUPFAM" id="SSF52467">
    <property type="entry name" value="DHS-like NAD/FAD-binding domain"/>
    <property type="match status" value="1"/>
</dbReference>
<feature type="compositionally biased region" description="Basic and acidic residues" evidence="14">
    <location>
        <begin position="34"/>
        <end position="45"/>
    </location>
</feature>
<dbReference type="InterPro" id="IPR039368">
    <property type="entry name" value="AHAS_TPP"/>
</dbReference>
<dbReference type="UniPathway" id="UPA00047">
    <property type="reaction ID" value="UER00055"/>
</dbReference>
<evidence type="ECO:0000256" key="5">
    <source>
        <dbReference type="ARBA" id="ARBA00022605"/>
    </source>
</evidence>
<feature type="domain" description="Thiamine pyrophosphate enzyme central" evidence="15">
    <location>
        <begin position="341"/>
        <end position="486"/>
    </location>
</feature>
<comment type="cofactor">
    <cofactor evidence="13">
        <name>Mg(2+)</name>
        <dbReference type="ChEBI" id="CHEBI:18420"/>
    </cofactor>
    <text evidence="13">Binds 1 Mg(2+) ion per subunit.</text>
</comment>
<reference evidence="18 19" key="1">
    <citation type="submission" date="2018-11" db="EMBL/GenBank/DDBJ databases">
        <title>Genome sequence of Apiotrichum porosum DSM 27194.</title>
        <authorList>
            <person name="Aliyu H."/>
            <person name="Gorte O."/>
            <person name="Ochsenreither K."/>
        </authorList>
    </citation>
    <scope>NUCLEOTIDE SEQUENCE [LARGE SCALE GENOMIC DNA]</scope>
    <source>
        <strain evidence="18 19">DSM 27194</strain>
    </source>
</reference>
<evidence type="ECO:0000256" key="4">
    <source>
        <dbReference type="ARBA" id="ARBA00007812"/>
    </source>
</evidence>
<proteinExistence type="inferred from homology"/>
<keyword evidence="8 13" id="KW-0460">Magnesium</keyword>
<feature type="region of interest" description="Disordered" evidence="14">
    <location>
        <begin position="1"/>
        <end position="55"/>
    </location>
</feature>
<evidence type="ECO:0000313" key="19">
    <source>
        <dbReference type="Proteomes" id="UP000279236"/>
    </source>
</evidence>
<dbReference type="InterPro" id="IPR012001">
    <property type="entry name" value="Thiamin_PyroP_enz_TPP-bd_dom"/>
</dbReference>
<dbReference type="Proteomes" id="UP000279236">
    <property type="component" value="Unassembled WGS sequence"/>
</dbReference>
<organism evidence="18 19">
    <name type="scientific">Apiotrichum porosum</name>
    <dbReference type="NCBI Taxonomy" id="105984"/>
    <lineage>
        <taxon>Eukaryota</taxon>
        <taxon>Fungi</taxon>
        <taxon>Dikarya</taxon>
        <taxon>Basidiomycota</taxon>
        <taxon>Agaricomycotina</taxon>
        <taxon>Tremellomycetes</taxon>
        <taxon>Trichosporonales</taxon>
        <taxon>Trichosporonaceae</taxon>
        <taxon>Apiotrichum</taxon>
    </lineage>
</organism>
<evidence type="ECO:0000256" key="9">
    <source>
        <dbReference type="ARBA" id="ARBA00022946"/>
    </source>
</evidence>
<comment type="similarity">
    <text evidence="4 13">Belongs to the TPP enzyme family.</text>
</comment>
<dbReference type="Gene3D" id="3.40.50.1220">
    <property type="entry name" value="TPP-binding domain"/>
    <property type="match status" value="1"/>
</dbReference>
<dbReference type="AlphaFoldDB" id="A0A427XI61"/>
<evidence type="ECO:0000259" key="17">
    <source>
        <dbReference type="Pfam" id="PF02776"/>
    </source>
</evidence>
<evidence type="ECO:0000313" key="18">
    <source>
        <dbReference type="EMBL" id="RSH78565.1"/>
    </source>
</evidence>
<dbReference type="NCBIfam" id="TIGR00118">
    <property type="entry name" value="acolac_lg"/>
    <property type="match status" value="1"/>
</dbReference>
<feature type="domain" description="Thiamine pyrophosphate enzyme TPP-binding" evidence="16">
    <location>
        <begin position="562"/>
        <end position="708"/>
    </location>
</feature>
<evidence type="ECO:0000256" key="10">
    <source>
        <dbReference type="ARBA" id="ARBA00023052"/>
    </source>
</evidence>
<keyword evidence="19" id="KW-1185">Reference proteome</keyword>
<dbReference type="GO" id="GO:0005739">
    <property type="term" value="C:mitochondrion"/>
    <property type="evidence" value="ECO:0007669"/>
    <property type="project" value="UniProtKB-SubCell"/>
</dbReference>
<comment type="subcellular location">
    <subcellularLocation>
        <location evidence="1">Mitochondrion</location>
    </subcellularLocation>
</comment>
<dbReference type="GeneID" id="39586835"/>
<evidence type="ECO:0000256" key="14">
    <source>
        <dbReference type="SAM" id="MobiDB-lite"/>
    </source>
</evidence>
<dbReference type="InterPro" id="IPR012846">
    <property type="entry name" value="Acetolactate_synth_lsu"/>
</dbReference>
<feature type="compositionally biased region" description="Low complexity" evidence="14">
    <location>
        <begin position="1"/>
        <end position="25"/>
    </location>
</feature>
<dbReference type="FunFam" id="3.40.50.970:FF:000007">
    <property type="entry name" value="Acetolactate synthase"/>
    <property type="match status" value="1"/>
</dbReference>
<evidence type="ECO:0000256" key="3">
    <source>
        <dbReference type="ARBA" id="ARBA00005025"/>
    </source>
</evidence>
<dbReference type="SUPFAM" id="SSF52518">
    <property type="entry name" value="Thiamin diphosphate-binding fold (THDP-binding)"/>
    <property type="match status" value="2"/>
</dbReference>
<dbReference type="Pfam" id="PF02776">
    <property type="entry name" value="TPP_enzyme_N"/>
    <property type="match status" value="1"/>
</dbReference>
<keyword evidence="7 13" id="KW-0479">Metal-binding</keyword>
<dbReference type="GO" id="GO:0003984">
    <property type="term" value="F:acetolactate synthase activity"/>
    <property type="evidence" value="ECO:0007669"/>
    <property type="project" value="UniProtKB-EC"/>
</dbReference>
<dbReference type="InterPro" id="IPR029035">
    <property type="entry name" value="DHS-like_NAD/FAD-binding_dom"/>
</dbReference>
<dbReference type="EMBL" id="RSCE01000012">
    <property type="protein sequence ID" value="RSH78565.1"/>
    <property type="molecule type" value="Genomic_DNA"/>
</dbReference>
<gene>
    <name evidence="18" type="primary">ILV2</name>
    <name evidence="18" type="ORF">EHS24_002292</name>
</gene>
<comment type="catalytic activity">
    <reaction evidence="13">
        <text>2 pyruvate + H(+) = (2S)-2-acetolactate + CO2</text>
        <dbReference type="Rhea" id="RHEA:25249"/>
        <dbReference type="ChEBI" id="CHEBI:15361"/>
        <dbReference type="ChEBI" id="CHEBI:15378"/>
        <dbReference type="ChEBI" id="CHEBI:16526"/>
        <dbReference type="ChEBI" id="CHEBI:58476"/>
        <dbReference type="EC" id="2.2.1.6"/>
    </reaction>
</comment>
<evidence type="ECO:0000256" key="1">
    <source>
        <dbReference type="ARBA" id="ARBA00004173"/>
    </source>
</evidence>
<dbReference type="STRING" id="105984.A0A427XI61"/>
<dbReference type="InterPro" id="IPR029061">
    <property type="entry name" value="THDP-binding"/>
</dbReference>
<dbReference type="GO" id="GO:0005948">
    <property type="term" value="C:acetolactate synthase complex"/>
    <property type="evidence" value="ECO:0007669"/>
    <property type="project" value="TreeGrafter"/>
</dbReference>
<dbReference type="UniPathway" id="UPA00049">
    <property type="reaction ID" value="UER00059"/>
</dbReference>
<evidence type="ECO:0000256" key="12">
    <source>
        <dbReference type="ARBA" id="ARBA00023304"/>
    </source>
</evidence>
<keyword evidence="5 13" id="KW-0028">Amino-acid biosynthesis</keyword>
<keyword evidence="10 13" id="KW-0786">Thiamine pyrophosphate</keyword>
<feature type="region of interest" description="Disordered" evidence="14">
    <location>
        <begin position="85"/>
        <end position="118"/>
    </location>
</feature>
<dbReference type="InterPro" id="IPR000399">
    <property type="entry name" value="TPP-bd_CS"/>
</dbReference>
<keyword evidence="12 13" id="KW-0100">Branched-chain amino acid biosynthesis</keyword>
<evidence type="ECO:0000259" key="16">
    <source>
        <dbReference type="Pfam" id="PF02775"/>
    </source>
</evidence>
<dbReference type="GO" id="GO:0009099">
    <property type="term" value="P:L-valine biosynthetic process"/>
    <property type="evidence" value="ECO:0007669"/>
    <property type="project" value="UniProtKB-UniPathway"/>
</dbReference>
<dbReference type="PANTHER" id="PTHR18968">
    <property type="entry name" value="THIAMINE PYROPHOSPHATE ENZYMES"/>
    <property type="match status" value="1"/>
</dbReference>
<comment type="caution">
    <text evidence="18">The sequence shown here is derived from an EMBL/GenBank/DDBJ whole genome shotgun (WGS) entry which is preliminary data.</text>
</comment>
<dbReference type="InterPro" id="IPR011766">
    <property type="entry name" value="TPP_enzyme_TPP-bd"/>
</dbReference>
<evidence type="ECO:0000256" key="2">
    <source>
        <dbReference type="ARBA" id="ARBA00004974"/>
    </source>
</evidence>
<protein>
    <recommendedName>
        <fullName evidence="13">Acetolactate synthase</fullName>
        <ecNumber evidence="13">2.2.1.6</ecNumber>
    </recommendedName>
</protein>
<dbReference type="GO" id="GO:0000287">
    <property type="term" value="F:magnesium ion binding"/>
    <property type="evidence" value="ECO:0007669"/>
    <property type="project" value="UniProtKB-UniRule"/>
</dbReference>
<evidence type="ECO:0000256" key="6">
    <source>
        <dbReference type="ARBA" id="ARBA00022679"/>
    </source>
</evidence>
<accession>A0A427XI61</accession>
<dbReference type="Pfam" id="PF02775">
    <property type="entry name" value="TPP_enzyme_C"/>
    <property type="match status" value="1"/>
</dbReference>
<dbReference type="RefSeq" id="XP_028473712.1">
    <property type="nucleotide sequence ID" value="XM_028618034.1"/>
</dbReference>
<dbReference type="InterPro" id="IPR012000">
    <property type="entry name" value="Thiamin_PyroP_enz_cen_dom"/>
</dbReference>
<feature type="domain" description="Thiamine pyrophosphate enzyme N-terminal TPP-binding" evidence="17">
    <location>
        <begin position="140"/>
        <end position="253"/>
    </location>
</feature>
<dbReference type="OrthoDB" id="16262at2759"/>
<dbReference type="PROSITE" id="PS00187">
    <property type="entry name" value="TPP_ENZYMES"/>
    <property type="match status" value="1"/>
</dbReference>
<dbReference type="EC" id="2.2.1.6" evidence="13"/>
<keyword evidence="9" id="KW-0809">Transit peptide</keyword>
<dbReference type="CDD" id="cd02015">
    <property type="entry name" value="TPP_AHAS"/>
    <property type="match status" value="1"/>
</dbReference>
<comment type="cofactor">
    <cofactor evidence="13">
        <name>thiamine diphosphate</name>
        <dbReference type="ChEBI" id="CHEBI:58937"/>
    </cofactor>
    <text evidence="13">Binds 1 thiamine pyrophosphate per subunit.</text>
</comment>
<dbReference type="InterPro" id="IPR045229">
    <property type="entry name" value="TPP_enz"/>
</dbReference>
<dbReference type="Gene3D" id="3.40.50.970">
    <property type="match status" value="2"/>
</dbReference>
<dbReference type="GO" id="GO:0009097">
    <property type="term" value="P:isoleucine biosynthetic process"/>
    <property type="evidence" value="ECO:0007669"/>
    <property type="project" value="UniProtKB-UniPathway"/>
</dbReference>
<dbReference type="GO" id="GO:0030976">
    <property type="term" value="F:thiamine pyrophosphate binding"/>
    <property type="evidence" value="ECO:0007669"/>
    <property type="project" value="UniProtKB-UniRule"/>
</dbReference>
<comment type="pathway">
    <text evidence="3 13">Amino-acid biosynthesis; L-valine biosynthesis; L-valine from pyruvate: step 1/4.</text>
</comment>
<evidence type="ECO:0000259" key="15">
    <source>
        <dbReference type="Pfam" id="PF00205"/>
    </source>
</evidence>
<keyword evidence="6 13" id="KW-0808">Transferase</keyword>
<feature type="compositionally biased region" description="Low complexity" evidence="14">
    <location>
        <begin position="94"/>
        <end position="104"/>
    </location>
</feature>